<gene>
    <name evidence="1" type="ORF">DY252_21660</name>
</gene>
<accession>A0ABM6Y3M3</accession>
<evidence type="ECO:0000313" key="2">
    <source>
        <dbReference type="Proteomes" id="UP000256971"/>
    </source>
</evidence>
<keyword evidence="2" id="KW-1185">Reference proteome</keyword>
<evidence type="ECO:0000313" key="1">
    <source>
        <dbReference type="EMBL" id="AXO16539.1"/>
    </source>
</evidence>
<dbReference type="PANTHER" id="PTHR35175">
    <property type="entry name" value="DUF1289 DOMAIN-CONTAINING PROTEIN"/>
    <property type="match status" value="1"/>
</dbReference>
<dbReference type="Proteomes" id="UP000256971">
    <property type="component" value="Chromosome"/>
</dbReference>
<protein>
    <submittedName>
        <fullName evidence="1">DUF1289 domain-containing protein</fullName>
    </submittedName>
</protein>
<dbReference type="EMBL" id="CP031555">
    <property type="protein sequence ID" value="AXO16539.1"/>
    <property type="molecule type" value="Genomic_DNA"/>
</dbReference>
<proteinExistence type="predicted"/>
<sequence length="62" mass="6642">MPVKSPCIGTCVLDQKSGHCMGCFRTGDEIGSWMTLSDGAKKRVIASAQKRKANTPAKSNQD</sequence>
<dbReference type="PANTHER" id="PTHR35175:SF2">
    <property type="entry name" value="DUF1289 DOMAIN-CONTAINING PROTEIN"/>
    <property type="match status" value="1"/>
</dbReference>
<name>A0ABM6Y3M3_9PROT</name>
<reference evidence="1 2" key="1">
    <citation type="submission" date="2018-08" db="EMBL/GenBank/DDBJ databases">
        <title>Complete genome sequence of type strain Thalassospira indica MCCC 1A01103T, isolated from isolated from deep seawater of the Indian Ocean.</title>
        <authorList>
            <person name="Liu Y."/>
        </authorList>
    </citation>
    <scope>NUCLEOTIDE SEQUENCE [LARGE SCALE GENOMIC DNA]</scope>
    <source>
        <strain evidence="1 2">PB8BT</strain>
    </source>
</reference>
<dbReference type="InterPro" id="IPR010710">
    <property type="entry name" value="DUF1289"/>
</dbReference>
<organism evidence="1 2">
    <name type="scientific">Thalassospira indica</name>
    <dbReference type="NCBI Taxonomy" id="1891279"/>
    <lineage>
        <taxon>Bacteria</taxon>
        <taxon>Pseudomonadati</taxon>
        <taxon>Pseudomonadota</taxon>
        <taxon>Alphaproteobacteria</taxon>
        <taxon>Rhodospirillales</taxon>
        <taxon>Thalassospiraceae</taxon>
        <taxon>Thalassospira</taxon>
    </lineage>
</organism>
<dbReference type="Pfam" id="PF06945">
    <property type="entry name" value="DUF1289"/>
    <property type="match status" value="1"/>
</dbReference>